<feature type="compositionally biased region" description="Low complexity" evidence="1">
    <location>
        <begin position="1214"/>
        <end position="1241"/>
    </location>
</feature>
<name>A0A3S1B394_ELYCH</name>
<feature type="compositionally biased region" description="Polar residues" evidence="1">
    <location>
        <begin position="368"/>
        <end position="386"/>
    </location>
</feature>
<evidence type="ECO:0000256" key="1">
    <source>
        <dbReference type="SAM" id="MobiDB-lite"/>
    </source>
</evidence>
<feature type="compositionally biased region" description="Basic residues" evidence="1">
    <location>
        <begin position="392"/>
        <end position="401"/>
    </location>
</feature>
<feature type="region of interest" description="Disordered" evidence="1">
    <location>
        <begin position="803"/>
        <end position="827"/>
    </location>
</feature>
<feature type="region of interest" description="Disordered" evidence="1">
    <location>
        <begin position="1823"/>
        <end position="1851"/>
    </location>
</feature>
<feature type="compositionally biased region" description="Polar residues" evidence="1">
    <location>
        <begin position="969"/>
        <end position="1004"/>
    </location>
</feature>
<feature type="compositionally biased region" description="Pro residues" evidence="1">
    <location>
        <begin position="514"/>
        <end position="524"/>
    </location>
</feature>
<feature type="region of interest" description="Disordered" evidence="1">
    <location>
        <begin position="1870"/>
        <end position="1901"/>
    </location>
</feature>
<evidence type="ECO:0000313" key="3">
    <source>
        <dbReference type="Proteomes" id="UP000271974"/>
    </source>
</evidence>
<feature type="region of interest" description="Disordered" evidence="1">
    <location>
        <begin position="293"/>
        <end position="330"/>
    </location>
</feature>
<dbReference type="OrthoDB" id="6158886at2759"/>
<evidence type="ECO:0000313" key="2">
    <source>
        <dbReference type="EMBL" id="RUS70899.1"/>
    </source>
</evidence>
<feature type="compositionally biased region" description="Polar residues" evidence="1">
    <location>
        <begin position="1147"/>
        <end position="1166"/>
    </location>
</feature>
<feature type="region of interest" description="Disordered" evidence="1">
    <location>
        <begin position="1942"/>
        <end position="1997"/>
    </location>
</feature>
<feature type="region of interest" description="Disordered" evidence="1">
    <location>
        <begin position="962"/>
        <end position="1015"/>
    </location>
</feature>
<feature type="compositionally biased region" description="Polar residues" evidence="1">
    <location>
        <begin position="310"/>
        <end position="321"/>
    </location>
</feature>
<feature type="compositionally biased region" description="Basic and acidic residues" evidence="1">
    <location>
        <begin position="1306"/>
        <end position="1320"/>
    </location>
</feature>
<feature type="compositionally biased region" description="Polar residues" evidence="1">
    <location>
        <begin position="1741"/>
        <end position="1753"/>
    </location>
</feature>
<feature type="compositionally biased region" description="Basic and acidic residues" evidence="1">
    <location>
        <begin position="867"/>
        <end position="878"/>
    </location>
</feature>
<feature type="region of interest" description="Disordered" evidence="1">
    <location>
        <begin position="1741"/>
        <end position="1764"/>
    </location>
</feature>
<feature type="region of interest" description="Disordered" evidence="1">
    <location>
        <begin position="1284"/>
        <end position="1323"/>
    </location>
</feature>
<feature type="non-terminal residue" evidence="2">
    <location>
        <position position="2304"/>
    </location>
</feature>
<feature type="region of interest" description="Disordered" evidence="1">
    <location>
        <begin position="497"/>
        <end position="626"/>
    </location>
</feature>
<feature type="compositionally biased region" description="Polar residues" evidence="1">
    <location>
        <begin position="803"/>
        <end position="814"/>
    </location>
</feature>
<feature type="compositionally biased region" description="Polar residues" evidence="1">
    <location>
        <begin position="1877"/>
        <end position="1888"/>
    </location>
</feature>
<reference evidence="2 3" key="1">
    <citation type="submission" date="2019-01" db="EMBL/GenBank/DDBJ databases">
        <title>A draft genome assembly of the solar-powered sea slug Elysia chlorotica.</title>
        <authorList>
            <person name="Cai H."/>
            <person name="Li Q."/>
            <person name="Fang X."/>
            <person name="Li J."/>
            <person name="Curtis N.E."/>
            <person name="Altenburger A."/>
            <person name="Shibata T."/>
            <person name="Feng M."/>
            <person name="Maeda T."/>
            <person name="Schwartz J.A."/>
            <person name="Shigenobu S."/>
            <person name="Lundholm N."/>
            <person name="Nishiyama T."/>
            <person name="Yang H."/>
            <person name="Hasebe M."/>
            <person name="Li S."/>
            <person name="Pierce S.K."/>
            <person name="Wang J."/>
        </authorList>
    </citation>
    <scope>NUCLEOTIDE SEQUENCE [LARGE SCALE GENOMIC DNA]</scope>
    <source>
        <strain evidence="2">EC2010</strain>
        <tissue evidence="2">Whole organism of an adult</tissue>
    </source>
</reference>
<feature type="region of interest" description="Disordered" evidence="1">
    <location>
        <begin position="1650"/>
        <end position="1676"/>
    </location>
</feature>
<feature type="region of interest" description="Disordered" evidence="1">
    <location>
        <begin position="2160"/>
        <end position="2239"/>
    </location>
</feature>
<feature type="region of interest" description="Disordered" evidence="1">
    <location>
        <begin position="1073"/>
        <end position="1096"/>
    </location>
</feature>
<feature type="compositionally biased region" description="Basic and acidic residues" evidence="1">
    <location>
        <begin position="1005"/>
        <end position="1015"/>
    </location>
</feature>
<feature type="compositionally biased region" description="Basic and acidic residues" evidence="1">
    <location>
        <begin position="892"/>
        <end position="901"/>
    </location>
</feature>
<feature type="compositionally biased region" description="Polar residues" evidence="1">
    <location>
        <begin position="1196"/>
        <end position="1213"/>
    </location>
</feature>
<feature type="region of interest" description="Disordered" evidence="1">
    <location>
        <begin position="864"/>
        <end position="950"/>
    </location>
</feature>
<proteinExistence type="predicted"/>
<feature type="region of interest" description="Disordered" evidence="1">
    <location>
        <begin position="1147"/>
        <end position="1168"/>
    </location>
</feature>
<feature type="compositionally biased region" description="Polar residues" evidence="1">
    <location>
        <begin position="2209"/>
        <end position="2228"/>
    </location>
</feature>
<sequence length="2304" mass="245607">MERGLSRSLPYLPRYHSLSPARTPCLEGRGFASLRSLSSSSPRQRLCYINGGEPAKLTTTSYRNRCSPSPRRSYKVHLFGPAVGADGRRRVHHATRVTRSVSAHDLQASHVYTSQDDLLSRDDLEADARRGCSSLQDLVHSGPFFPDATAASESGLSLGGLSDDSLDNLSQHSFGSSSAFHEMTFDSEPERGDMSDAYFSGTEGNYSGSQHSGDRLLDVLYEDDPDGKNPGMRRTRSKQNPLSPLSYGDHRRRELQSPQHSDPDSKVPVKLQALRVLIPSSDLVVRSAVAGIKNQKDQKGQGSPGEKKTLSSTPLAQSTPHESPRGPGDARLSVLACWNADADDSMEERARGPAQRIARALFDADWSSCNSSQSEDNFSDIPSATPASLGARKTRLAKRAMPRPDSTKPATSRGHEHDAPSAWAETMEQTPRSKPASGRLKDSGGGCPEWHSGESDSNGEGGSPVCGGVGPETSLGPEVAGKLNMVTMVTIPLISAGKHGQEKLRKRPSQSSPPATPAVSPPLSPRQQVETPPLTARGLGSNTRGELADQCVKDSRDGQKGQCLNKDTEKAKTNSRDTIQVSSPPTQNYSVLGVLNNEGDNKKAQYHDDRSKTLREKRTSAGDVNCRSDSTTAGDVNCRSDSTTVGDVNCRPDSTTAGDVNCRSDSTTAGDVNCRSDSTTAGDVNCRSDSTTAGDVNCRSDSTTAGDVNCRSDSTTVGDVNCRSDSTTAGDVNCRSDSTTAGDVNCRSDSTTAGDVNCRSDSTTAGDVNCRSDSTTAGDVNCRSDSTTAGDVNCRSDSTTAGDVNCRSDSTTGDPASRAVKASHSYDRYAGPGEVTGIPTASAGQFACSEGQAEDARAAVVNTTRSGVREGRAEEGARHTSPYLSPALSPDRAGDRGEEGKLGSLEAGARSTSSSTWPSLAPLTPKLSSAGSRAVGRASEHSHLESVPAAPVLDGKSSAAYFSSTTTSNPSDYSIKTTTTDPSDYSTKTTTTDPSDYSTKTTTTDVDRAEQNEEEKEKAMFFHSLSGAERSTGEARSGMESSRIDPAFVAAARAASEREIPHRLVRVVATAQNTTDRETVQQAQHQDQRRQLSVTTEFPSQWPRAVFPSSGYCETYVNSSCVSGVPQLHLYQTSPCGGGDVTDLSDNRSTIDPVLSNNKDCSSSSQREQEVNWYMSGGLIGEQLTSGHPFSRNKPLHSSDSKGSVSAIGSSLATDSKGSVSASGSSLATDSKGSVSASGSSLATDRKGSVSASGSSLATEPGEEQVAQKTQVVTEVCHTVVRKTHSTTVSSEREQGSRCEGSLSNLHDKDNAEDTTKDTTSKTTIVEDVEDTVTTKTTTTTTTLNHGDDVGRESVKVERHKVGGVSCDTSAHHCDDLIDTRVNCLYQQRGGLSTGDRLGSPAAPDNQLNHVMREVKPDWEGHPDPGVTAWNACPSPLKPRDGDGGHSDDSAEMCPAKRCGEHSQHTATTATTATSATCDSRLDNLQATLAQISGLEQAKIGAWSSDSEATHSPYQDHAEATSVLRQIVRGDTAGFPHLPNFSNFPAQAGSSGDYDTIPETSATDRPTFYSYSIQVREAPTGDTYTPAGAHFHNGAVGLGREAYDNDYDNAPSVTTALPSRHHQQQHLQLLKPGQLKASSLWTLQEETESLLDAVSPKPSRRALASTASDDEDDASINGQDTVIETHHSSPKVGGSNPSLCSVEQDLSDTAIGHKHCVSESSDFDESDGNYSSISTVESASCRSSGYSREQTPMSDEAEAGPTWKGLTATNLDGVSTFSDFVSGLEESLTGSSCGRGNLKRRREQGQQAFTLDGLSECLRQFSPQRAGQESFPGADNSCLHHTPGEGSHPPFQPVAHQNIFYFAHHKHSQPYHDSHVSNETSMSMSNHGASGWVPAPQSDGLSETSFRLDLSRISPCGSPAPSDLSDASSAYTCTGTAQIKRRQHVSFDEAPGAPLSPPRRAGFDTPVHTSTPKAQPALSTRRPPRHGPQRDEKLLRDSASQFDLILSDLDRRTRPAEATGDMRIVESNSTILADKSHSSNVSNYTDLYKAFTNDDAEKKQNNTCIVLEDENMSSYRFKRYLKKSHTRRKKGKKVIRFLSRLSCVSEGMSSPDMSPVNKKFKTDSLDERKAGVQLFTTESGQPILASSSSFQQLEAPVGVFSSSSPQASPASSSGRSRADSAYSSISETVSQSSVSSPRPALPALPPYRTASSSFLSPQQHGTPAQTRSAGGADRSWSRDSAFSLSEADRTLAPLDSSKDLSGEEDMLTALSDVFEQLDVCEGEIDKALLDRLGYGHHRVATTRV</sequence>
<feature type="compositionally biased region" description="Basic and acidic residues" evidence="1">
    <location>
        <begin position="248"/>
        <end position="267"/>
    </location>
</feature>
<feature type="compositionally biased region" description="Low complexity" evidence="1">
    <location>
        <begin position="928"/>
        <end position="937"/>
    </location>
</feature>
<feature type="region of interest" description="Disordered" evidence="1">
    <location>
        <begin position="1429"/>
        <end position="1451"/>
    </location>
</feature>
<protein>
    <submittedName>
        <fullName evidence="2">Uncharacterized protein</fullName>
    </submittedName>
</protein>
<keyword evidence="3" id="KW-1185">Reference proteome</keyword>
<feature type="compositionally biased region" description="Gly residues" evidence="1">
    <location>
        <begin position="459"/>
        <end position="470"/>
    </location>
</feature>
<comment type="caution">
    <text evidence="2">The sequence shown here is derived from an EMBL/GenBank/DDBJ whole genome shotgun (WGS) entry which is preliminary data.</text>
</comment>
<feature type="region of interest" description="Disordered" evidence="1">
    <location>
        <begin position="186"/>
        <end position="268"/>
    </location>
</feature>
<dbReference type="Proteomes" id="UP000271974">
    <property type="component" value="Unassembled WGS sequence"/>
</dbReference>
<feature type="region of interest" description="Disordered" evidence="1">
    <location>
        <begin position="368"/>
        <end position="473"/>
    </location>
</feature>
<feature type="compositionally biased region" description="Low complexity" evidence="1">
    <location>
        <begin position="2161"/>
        <end position="2198"/>
    </location>
</feature>
<feature type="region of interest" description="Disordered" evidence="1">
    <location>
        <begin position="1184"/>
        <end position="1270"/>
    </location>
</feature>
<gene>
    <name evidence="2" type="ORF">EGW08_021343</name>
</gene>
<feature type="compositionally biased region" description="Basic and acidic residues" evidence="1">
    <location>
        <begin position="294"/>
        <end position="309"/>
    </location>
</feature>
<accession>A0A3S1B394</accession>
<dbReference type="STRING" id="188477.A0A3S1B394"/>
<feature type="compositionally biased region" description="Basic and acidic residues" evidence="1">
    <location>
        <begin position="599"/>
        <end position="620"/>
    </location>
</feature>
<feature type="compositionally biased region" description="Basic and acidic residues" evidence="1">
    <location>
        <begin position="1438"/>
        <end position="1449"/>
    </location>
</feature>
<dbReference type="EMBL" id="RQTK01001310">
    <property type="protein sequence ID" value="RUS70899.1"/>
    <property type="molecule type" value="Genomic_DNA"/>
</dbReference>
<feature type="compositionally biased region" description="Polar residues" evidence="1">
    <location>
        <begin position="202"/>
        <end position="211"/>
    </location>
</feature>
<organism evidence="2 3">
    <name type="scientific">Elysia chlorotica</name>
    <name type="common">Eastern emerald elysia</name>
    <name type="synonym">Sea slug</name>
    <dbReference type="NCBI Taxonomy" id="188477"/>
    <lineage>
        <taxon>Eukaryota</taxon>
        <taxon>Metazoa</taxon>
        <taxon>Spiralia</taxon>
        <taxon>Lophotrochozoa</taxon>
        <taxon>Mollusca</taxon>
        <taxon>Gastropoda</taxon>
        <taxon>Heterobranchia</taxon>
        <taxon>Euthyneura</taxon>
        <taxon>Panpulmonata</taxon>
        <taxon>Sacoglossa</taxon>
        <taxon>Placobranchoidea</taxon>
        <taxon>Plakobranchidae</taxon>
        <taxon>Elysia</taxon>
    </lineage>
</organism>
<feature type="compositionally biased region" description="Basic and acidic residues" evidence="1">
    <location>
        <begin position="566"/>
        <end position="575"/>
    </location>
</feature>
<feature type="compositionally biased region" description="Polar residues" evidence="1">
    <location>
        <begin position="576"/>
        <end position="590"/>
    </location>
</feature>